<dbReference type="SUPFAM" id="SSF48371">
    <property type="entry name" value="ARM repeat"/>
    <property type="match status" value="1"/>
</dbReference>
<evidence type="ECO:0000313" key="2">
    <source>
        <dbReference type="EMBL" id="KAJ1949575.1"/>
    </source>
</evidence>
<organism evidence="2 3">
    <name type="scientific">Dispira parvispora</name>
    <dbReference type="NCBI Taxonomy" id="1520584"/>
    <lineage>
        <taxon>Eukaryota</taxon>
        <taxon>Fungi</taxon>
        <taxon>Fungi incertae sedis</taxon>
        <taxon>Zoopagomycota</taxon>
        <taxon>Kickxellomycotina</taxon>
        <taxon>Dimargaritomycetes</taxon>
        <taxon>Dimargaritales</taxon>
        <taxon>Dimargaritaceae</taxon>
        <taxon>Dispira</taxon>
    </lineage>
</organism>
<dbReference type="Pfam" id="PF25758">
    <property type="entry name" value="TPR_IPO11"/>
    <property type="match status" value="1"/>
</dbReference>
<reference evidence="2" key="1">
    <citation type="submission" date="2022-07" db="EMBL/GenBank/DDBJ databases">
        <title>Phylogenomic reconstructions and comparative analyses of Kickxellomycotina fungi.</title>
        <authorList>
            <person name="Reynolds N.K."/>
            <person name="Stajich J.E."/>
            <person name="Barry K."/>
            <person name="Grigoriev I.V."/>
            <person name="Crous P."/>
            <person name="Smith M.E."/>
        </authorList>
    </citation>
    <scope>NUCLEOTIDE SEQUENCE</scope>
    <source>
        <strain evidence="2">RSA 1196</strain>
    </source>
</reference>
<evidence type="ECO:0000313" key="3">
    <source>
        <dbReference type="Proteomes" id="UP001150925"/>
    </source>
</evidence>
<feature type="domain" description="Importin-7/11-like TPR repeats" evidence="1">
    <location>
        <begin position="125"/>
        <end position="355"/>
    </location>
</feature>
<dbReference type="EMBL" id="JANBPY010003978">
    <property type="protein sequence ID" value="KAJ1949575.1"/>
    <property type="molecule type" value="Genomic_DNA"/>
</dbReference>
<dbReference type="InterPro" id="IPR058669">
    <property type="entry name" value="TPR_IPO7/11-like"/>
</dbReference>
<name>A0A9W8ANU3_9FUNG</name>
<proteinExistence type="predicted"/>
<gene>
    <name evidence="2" type="ORF">IWQ62_006709</name>
</gene>
<keyword evidence="3" id="KW-1185">Reference proteome</keyword>
<dbReference type="Proteomes" id="UP001150925">
    <property type="component" value="Unassembled WGS sequence"/>
</dbReference>
<comment type="caution">
    <text evidence="2">The sequence shown here is derived from an EMBL/GenBank/DDBJ whole genome shotgun (WGS) entry which is preliminary data.</text>
</comment>
<evidence type="ECO:0000259" key="1">
    <source>
        <dbReference type="Pfam" id="PF25758"/>
    </source>
</evidence>
<dbReference type="InterPro" id="IPR016024">
    <property type="entry name" value="ARM-type_fold"/>
</dbReference>
<accession>A0A9W8ANU3</accession>
<dbReference type="OrthoDB" id="361693at2759"/>
<dbReference type="AlphaFoldDB" id="A0A9W8ANU3"/>
<sequence>MEFADVNDQVRHRILDLLNDFLTPHKSLVVRLAATEALGRWIVNGIPSENRVLTWRESVMQKLWSLFQETCDHSESLILVTEAIDQVAQRMGISENCLAQYLYGLGELEEMTETNYQVFLHAVPIMHHFITSPGLNLDLFAESLCNLVAYCINSDREELVQVGIDLWESLIFYKNDVGLYAGPLVSLLFEKYATDGEFESTFTDILVHYLIMDLNMIITCRRADFFKALSTRIKKGNHVTVKSVCRVMEAMICSDVNRSEPLAALMAESSCFGYLVNTLIHARNDYQAKDIILLVLARLVLHQTDDFLQALRGLSSEDDPSDTAVRLIECWLFAYPKIEHPKFRKLSLLALGKLIFAEIEECDHY</sequence>
<feature type="non-terminal residue" evidence="2">
    <location>
        <position position="365"/>
    </location>
</feature>
<dbReference type="InterPro" id="IPR011989">
    <property type="entry name" value="ARM-like"/>
</dbReference>
<protein>
    <recommendedName>
        <fullName evidence="1">Importin-7/11-like TPR repeats domain-containing protein</fullName>
    </recommendedName>
</protein>
<dbReference type="Gene3D" id="1.25.10.10">
    <property type="entry name" value="Leucine-rich Repeat Variant"/>
    <property type="match status" value="1"/>
</dbReference>